<name>A0ABY8CBL7_9FIRM</name>
<keyword evidence="3" id="KW-1185">Reference proteome</keyword>
<reference evidence="2 3" key="1">
    <citation type="submission" date="2023-02" db="EMBL/GenBank/DDBJ databases">
        <title>Novel Oscillospiraceae bacterial genomes.</title>
        <authorList>
            <person name="Srinivasan S."/>
            <person name="Austin M.N."/>
            <person name="Fiedler T.L."/>
            <person name="Strenk S.M."/>
            <person name="Agnew K.J."/>
            <person name="Nagana Gowda G.A."/>
            <person name="Raftery D."/>
            <person name="Beamer M.A."/>
            <person name="Achilles S.L."/>
            <person name="Wiesenfeld H.C."/>
            <person name="Fredricks D.N."/>
            <person name="Hillier S.L."/>
        </authorList>
    </citation>
    <scope>NUCLEOTIDE SEQUENCE [LARGE SCALE GENOMIC DNA]</scope>
    <source>
        <strain evidence="2 3">CHIC02 1186E3-8</strain>
    </source>
</reference>
<keyword evidence="1" id="KW-0812">Transmembrane</keyword>
<feature type="transmembrane region" description="Helical" evidence="1">
    <location>
        <begin position="110"/>
        <end position="132"/>
    </location>
</feature>
<keyword evidence="1" id="KW-1133">Transmembrane helix</keyword>
<accession>A0ABY8CBL7</accession>
<feature type="transmembrane region" description="Helical" evidence="1">
    <location>
        <begin position="40"/>
        <end position="59"/>
    </location>
</feature>
<sequence>MKVKKQTLLLLACSVWSIAGINIMRLGIIAYADYLTWENYTLSALIFMLFYFLIFSKLVRKHTKRIGELTGEKQFFLKFFDIKSFSIMAIMMTLGIVLRANSAVPQRFIAFFYTGLGTALLLAGIIFGFNYTQIVCIRGSKRNNG</sequence>
<feature type="transmembrane region" description="Helical" evidence="1">
    <location>
        <begin position="80"/>
        <end position="98"/>
    </location>
</feature>
<feature type="transmembrane region" description="Helical" evidence="1">
    <location>
        <begin position="7"/>
        <end position="28"/>
    </location>
</feature>
<organism evidence="2 3">
    <name type="scientific">Amygdalobacter indicium</name>
    <dbReference type="NCBI Taxonomy" id="3029272"/>
    <lineage>
        <taxon>Bacteria</taxon>
        <taxon>Bacillati</taxon>
        <taxon>Bacillota</taxon>
        <taxon>Clostridia</taxon>
        <taxon>Eubacteriales</taxon>
        <taxon>Oscillospiraceae</taxon>
        <taxon>Amygdalobacter</taxon>
    </lineage>
</organism>
<dbReference type="EMBL" id="CP118868">
    <property type="protein sequence ID" value="WEG36230.1"/>
    <property type="molecule type" value="Genomic_DNA"/>
</dbReference>
<keyword evidence="1" id="KW-0472">Membrane</keyword>
<evidence type="ECO:0000313" key="3">
    <source>
        <dbReference type="Proteomes" id="UP001220478"/>
    </source>
</evidence>
<evidence type="ECO:0000256" key="1">
    <source>
        <dbReference type="SAM" id="Phobius"/>
    </source>
</evidence>
<evidence type="ECO:0000313" key="2">
    <source>
        <dbReference type="EMBL" id="WEG36230.1"/>
    </source>
</evidence>
<gene>
    <name evidence="2" type="ORF">PYS61_05790</name>
</gene>
<dbReference type="Proteomes" id="UP001220478">
    <property type="component" value="Chromosome"/>
</dbReference>
<protein>
    <submittedName>
        <fullName evidence="2">Uncharacterized protein</fullName>
    </submittedName>
</protein>
<proteinExistence type="predicted"/>